<evidence type="ECO:0000313" key="5">
    <source>
        <dbReference type="EMBL" id="MFC3117117.1"/>
    </source>
</evidence>
<dbReference type="RefSeq" id="WP_378121093.1">
    <property type="nucleotide sequence ID" value="NZ_JBHRTF010000015.1"/>
</dbReference>
<proteinExistence type="inferred from homology"/>
<gene>
    <name evidence="5" type="ORF">ACFODX_16235</name>
</gene>
<keyword evidence="3" id="KW-0472">Membrane</keyword>
<reference evidence="6" key="1">
    <citation type="journal article" date="2019" name="Int. J. Syst. Evol. Microbiol.">
        <title>The Global Catalogue of Microorganisms (GCM) 10K type strain sequencing project: providing services to taxonomists for standard genome sequencing and annotation.</title>
        <authorList>
            <consortium name="The Broad Institute Genomics Platform"/>
            <consortium name="The Broad Institute Genome Sequencing Center for Infectious Disease"/>
            <person name="Wu L."/>
            <person name="Ma J."/>
        </authorList>
    </citation>
    <scope>NUCLEOTIDE SEQUENCE [LARGE SCALE GENOMIC DNA]</scope>
    <source>
        <strain evidence="6">KCTC 52237</strain>
    </source>
</reference>
<organism evidence="5 6">
    <name type="scientific">Cellvibrio fontiphilus</name>
    <dbReference type="NCBI Taxonomy" id="1815559"/>
    <lineage>
        <taxon>Bacteria</taxon>
        <taxon>Pseudomonadati</taxon>
        <taxon>Pseudomonadota</taxon>
        <taxon>Gammaproteobacteria</taxon>
        <taxon>Cellvibrionales</taxon>
        <taxon>Cellvibrionaceae</taxon>
        <taxon>Cellvibrio</taxon>
    </lineage>
</organism>
<dbReference type="PANTHER" id="PTHR12151:SF25">
    <property type="entry name" value="LINALOOL DEHYDRATASE_ISOMERASE DOMAIN-CONTAINING PROTEIN"/>
    <property type="match status" value="1"/>
</dbReference>
<comment type="similarity">
    <text evidence="1">Belongs to the SCO1/2 family.</text>
</comment>
<feature type="transmembrane region" description="Helical" evidence="3">
    <location>
        <begin position="12"/>
        <end position="31"/>
    </location>
</feature>
<dbReference type="Proteomes" id="UP001595555">
    <property type="component" value="Unassembled WGS sequence"/>
</dbReference>
<keyword evidence="6" id="KW-1185">Reference proteome</keyword>
<dbReference type="SUPFAM" id="SSF52833">
    <property type="entry name" value="Thioredoxin-like"/>
    <property type="match status" value="1"/>
</dbReference>
<dbReference type="PROSITE" id="PS51352">
    <property type="entry name" value="THIOREDOXIN_2"/>
    <property type="match status" value="1"/>
</dbReference>
<dbReference type="Gene3D" id="3.40.30.10">
    <property type="entry name" value="Glutaredoxin"/>
    <property type="match status" value="1"/>
</dbReference>
<evidence type="ECO:0000256" key="2">
    <source>
        <dbReference type="ARBA" id="ARBA00023008"/>
    </source>
</evidence>
<dbReference type="InterPro" id="IPR003782">
    <property type="entry name" value="SCO1/SenC"/>
</dbReference>
<comment type="caution">
    <text evidence="5">The sequence shown here is derived from an EMBL/GenBank/DDBJ whole genome shotgun (WGS) entry which is preliminary data.</text>
</comment>
<accession>A0ABV7FI04</accession>
<protein>
    <submittedName>
        <fullName evidence="5">SCO family protein</fullName>
    </submittedName>
</protein>
<feature type="domain" description="Thioredoxin" evidence="4">
    <location>
        <begin position="45"/>
        <end position="222"/>
    </location>
</feature>
<evidence type="ECO:0000256" key="1">
    <source>
        <dbReference type="ARBA" id="ARBA00010996"/>
    </source>
</evidence>
<name>A0ABV7FI04_9GAMM</name>
<evidence type="ECO:0000256" key="3">
    <source>
        <dbReference type="SAM" id="Phobius"/>
    </source>
</evidence>
<keyword evidence="3" id="KW-1133">Transmembrane helix</keyword>
<dbReference type="InterPro" id="IPR013766">
    <property type="entry name" value="Thioredoxin_domain"/>
</dbReference>
<dbReference type="Pfam" id="PF02630">
    <property type="entry name" value="SCO1-SenC"/>
    <property type="match status" value="1"/>
</dbReference>
<dbReference type="InterPro" id="IPR036249">
    <property type="entry name" value="Thioredoxin-like_sf"/>
</dbReference>
<keyword evidence="2" id="KW-0186">Copper</keyword>
<dbReference type="EMBL" id="JBHRTF010000015">
    <property type="protein sequence ID" value="MFC3117117.1"/>
    <property type="molecule type" value="Genomic_DNA"/>
</dbReference>
<keyword evidence="3" id="KW-0812">Transmembrane</keyword>
<sequence>MSNKTRGLWSPHHLLYLAVIVFGLVLGIYVASRQTPPGYEYAQLLPSAKKIPALDLRNQEGKPLTPELWRGRWSLIFFGFTSCPDICPLELQKLGKLLREVGDSSGLQIVFISVDPERDSLEKLGDYVNFFHPDIIALSGANAELARTAQFFGAAYDRSAIIDGKLLRVPWGIDMPQGSGEHYQVNHSTRVFIVNPQGEYAGSFAPPFAVAELAADMNVMLQN</sequence>
<dbReference type="PANTHER" id="PTHR12151">
    <property type="entry name" value="ELECTRON TRANSPORT PROTIN SCO1/SENC FAMILY MEMBER"/>
    <property type="match status" value="1"/>
</dbReference>
<evidence type="ECO:0000259" key="4">
    <source>
        <dbReference type="PROSITE" id="PS51352"/>
    </source>
</evidence>
<dbReference type="CDD" id="cd02968">
    <property type="entry name" value="SCO"/>
    <property type="match status" value="1"/>
</dbReference>
<evidence type="ECO:0000313" key="6">
    <source>
        <dbReference type="Proteomes" id="UP001595555"/>
    </source>
</evidence>